<evidence type="ECO:0000313" key="1">
    <source>
        <dbReference type="EnsemblMetazoa" id="AALFPA23_024971.P37215"/>
    </source>
</evidence>
<dbReference type="PANTHER" id="PTHR21053">
    <property type="entry name" value="TRANSCRIPTION ELONGATION FACTOR, MITOCHONDRIAL"/>
    <property type="match status" value="1"/>
</dbReference>
<keyword evidence="2" id="KW-1185">Reference proteome</keyword>
<reference evidence="2" key="1">
    <citation type="journal article" date="2015" name="Proc. Natl. Acad. Sci. U.S.A.">
        <title>Genome sequence of the Asian Tiger mosquito, Aedes albopictus, reveals insights into its biology, genetics, and evolution.</title>
        <authorList>
            <person name="Chen X.G."/>
            <person name="Jiang X."/>
            <person name="Gu J."/>
            <person name="Xu M."/>
            <person name="Wu Y."/>
            <person name="Deng Y."/>
            <person name="Zhang C."/>
            <person name="Bonizzoni M."/>
            <person name="Dermauw W."/>
            <person name="Vontas J."/>
            <person name="Armbruster P."/>
            <person name="Huang X."/>
            <person name="Yang Y."/>
            <person name="Zhang H."/>
            <person name="He W."/>
            <person name="Peng H."/>
            <person name="Liu Y."/>
            <person name="Wu K."/>
            <person name="Chen J."/>
            <person name="Lirakis M."/>
            <person name="Topalis P."/>
            <person name="Van Leeuwen T."/>
            <person name="Hall A.B."/>
            <person name="Jiang X."/>
            <person name="Thorpe C."/>
            <person name="Mueller R.L."/>
            <person name="Sun C."/>
            <person name="Waterhouse R.M."/>
            <person name="Yan G."/>
            <person name="Tu Z.J."/>
            <person name="Fang X."/>
            <person name="James A.A."/>
        </authorList>
    </citation>
    <scope>NUCLEOTIDE SEQUENCE [LARGE SCALE GENOMIC DNA]</scope>
    <source>
        <strain evidence="2">Foshan</strain>
    </source>
</reference>
<dbReference type="GeneID" id="109431311"/>
<proteinExistence type="predicted"/>
<dbReference type="RefSeq" id="XP_019563073.3">
    <property type="nucleotide sequence ID" value="XM_019707528.3"/>
</dbReference>
<evidence type="ECO:0008006" key="3">
    <source>
        <dbReference type="Google" id="ProtNLM"/>
    </source>
</evidence>
<sequence>MFMLGIRSGFLPRSSASAVGFRCFNVKSTPRLGFPCAYSDEETRKILNTLNEEDVEQLYKYNISKYRLKKIEGWRKKFGSFMSLDQVLELDGFGITVLRKFYDSIVQNPKDAEAVAQKAIKKDVKFTTPIFSVNVIPKIQSCVTLYVGLDYVTWAKFKVSKDEPTVLTGWNSFQINDRKLHVSELIRNVTQINQLIPEADVYVVENPAVAQTVAMGSATQTNINVQKSQLIAMIMLMLSNRVPESAEIVPNVYFVKQYTSARLFGIFVGNERVSADGVVRSLMERQIGPNEESVEHVQSKLVIPSGLKVVYEENDSAEREFLGQSMLLGLSFLRLCVFKCEDSLKIFRR</sequence>
<dbReference type="Proteomes" id="UP000069940">
    <property type="component" value="Unassembled WGS sequence"/>
</dbReference>
<name>A0ABM2A6M1_AEDAL</name>
<protein>
    <recommendedName>
        <fullName evidence="3">Transcription elongation factor, mitochondrial</fullName>
    </recommendedName>
</protein>
<accession>A0ABM2A6M1</accession>
<dbReference type="PANTHER" id="PTHR21053:SF2">
    <property type="entry name" value="TRANSCRIPTION ELONGATION FACTOR, MITOCHONDRIAL"/>
    <property type="match status" value="1"/>
</dbReference>
<evidence type="ECO:0000313" key="2">
    <source>
        <dbReference type="Proteomes" id="UP000069940"/>
    </source>
</evidence>
<reference evidence="1" key="2">
    <citation type="submission" date="2025-05" db="UniProtKB">
        <authorList>
            <consortium name="EnsemblMetazoa"/>
        </authorList>
    </citation>
    <scope>IDENTIFICATION</scope>
    <source>
        <strain evidence="1">Foshan</strain>
    </source>
</reference>
<organism evidence="1 2">
    <name type="scientific">Aedes albopictus</name>
    <name type="common">Asian tiger mosquito</name>
    <name type="synonym">Stegomyia albopicta</name>
    <dbReference type="NCBI Taxonomy" id="7160"/>
    <lineage>
        <taxon>Eukaryota</taxon>
        <taxon>Metazoa</taxon>
        <taxon>Ecdysozoa</taxon>
        <taxon>Arthropoda</taxon>
        <taxon>Hexapoda</taxon>
        <taxon>Insecta</taxon>
        <taxon>Pterygota</taxon>
        <taxon>Neoptera</taxon>
        <taxon>Endopterygota</taxon>
        <taxon>Diptera</taxon>
        <taxon>Nematocera</taxon>
        <taxon>Culicoidea</taxon>
        <taxon>Culicidae</taxon>
        <taxon>Culicinae</taxon>
        <taxon>Aedini</taxon>
        <taxon>Aedes</taxon>
        <taxon>Stegomyia</taxon>
    </lineage>
</organism>
<dbReference type="InterPro" id="IPR039150">
    <property type="entry name" value="TEFM"/>
</dbReference>
<dbReference type="EnsemblMetazoa" id="AALFPA23_024971.R37215">
    <property type="protein sequence ID" value="AALFPA23_024971.P37215"/>
    <property type="gene ID" value="AALFPA23_024971"/>
</dbReference>